<keyword evidence="2" id="KW-1185">Reference proteome</keyword>
<gene>
    <name evidence="1" type="ORF">K3G42_017930</name>
</gene>
<evidence type="ECO:0000313" key="2">
    <source>
        <dbReference type="Proteomes" id="UP000827872"/>
    </source>
</evidence>
<reference evidence="1" key="1">
    <citation type="submission" date="2021-08" db="EMBL/GenBank/DDBJ databases">
        <title>The first chromosome-level gecko genome reveals the dynamic sex chromosomes of Neotropical dwarf geckos (Sphaerodactylidae: Sphaerodactylus).</title>
        <authorList>
            <person name="Pinto B.J."/>
            <person name="Keating S.E."/>
            <person name="Gamble T."/>
        </authorList>
    </citation>
    <scope>NUCLEOTIDE SEQUENCE</scope>
    <source>
        <strain evidence="1">TG3544</strain>
    </source>
</reference>
<comment type="caution">
    <text evidence="1">The sequence shown here is derived from an EMBL/GenBank/DDBJ whole genome shotgun (WGS) entry which is preliminary data.</text>
</comment>
<proteinExistence type="predicted"/>
<dbReference type="Proteomes" id="UP000827872">
    <property type="component" value="Linkage Group LG06"/>
</dbReference>
<dbReference type="EMBL" id="CM037619">
    <property type="protein sequence ID" value="KAH8007167.1"/>
    <property type="molecule type" value="Genomic_DNA"/>
</dbReference>
<accession>A0ACB8FPG5</accession>
<evidence type="ECO:0000313" key="1">
    <source>
        <dbReference type="EMBL" id="KAH8007167.1"/>
    </source>
</evidence>
<name>A0ACB8FPG5_9SAUR</name>
<protein>
    <submittedName>
        <fullName evidence="1">Uncharacterized protein</fullName>
    </submittedName>
</protein>
<organism evidence="1 2">
    <name type="scientific">Sphaerodactylus townsendi</name>
    <dbReference type="NCBI Taxonomy" id="933632"/>
    <lineage>
        <taxon>Eukaryota</taxon>
        <taxon>Metazoa</taxon>
        <taxon>Chordata</taxon>
        <taxon>Craniata</taxon>
        <taxon>Vertebrata</taxon>
        <taxon>Euteleostomi</taxon>
        <taxon>Lepidosauria</taxon>
        <taxon>Squamata</taxon>
        <taxon>Bifurcata</taxon>
        <taxon>Gekkota</taxon>
        <taxon>Sphaerodactylidae</taxon>
        <taxon>Sphaerodactylus</taxon>
    </lineage>
</organism>
<sequence>MRALSEPQQWRSQFSREGASELQGGGDAERHPGVGDRGAAELAPAKRLFEAERPPLFGASPGQSWDLGA</sequence>